<accession>A0ABP9PYF3</accession>
<dbReference type="Proteomes" id="UP001500221">
    <property type="component" value="Unassembled WGS sequence"/>
</dbReference>
<evidence type="ECO:0000256" key="1">
    <source>
        <dbReference type="SAM" id="SignalP"/>
    </source>
</evidence>
<dbReference type="InterPro" id="IPR024006">
    <property type="entry name" value="Alt_signal_exp_actinobact"/>
</dbReference>
<dbReference type="InterPro" id="IPR023833">
    <property type="entry name" value="Signal_pept_SipW-depend-type"/>
</dbReference>
<keyword evidence="3" id="KW-1185">Reference proteome</keyword>
<comment type="caution">
    <text evidence="2">The sequence shown here is derived from an EMBL/GenBank/DDBJ whole genome shotgun (WGS) entry which is preliminary data.</text>
</comment>
<organism evidence="2 3">
    <name type="scientific">Nocardioides marinquilinus</name>
    <dbReference type="NCBI Taxonomy" id="1210400"/>
    <lineage>
        <taxon>Bacteria</taxon>
        <taxon>Bacillati</taxon>
        <taxon>Actinomycetota</taxon>
        <taxon>Actinomycetes</taxon>
        <taxon>Propionibacteriales</taxon>
        <taxon>Nocardioidaceae</taxon>
        <taxon>Nocardioides</taxon>
    </lineage>
</organism>
<dbReference type="EMBL" id="BAABKG010000004">
    <property type="protein sequence ID" value="GAA5153123.1"/>
    <property type="molecule type" value="Genomic_DNA"/>
</dbReference>
<gene>
    <name evidence="2" type="ORF">GCM10023340_34610</name>
</gene>
<evidence type="ECO:0000313" key="2">
    <source>
        <dbReference type="EMBL" id="GAA5153123.1"/>
    </source>
</evidence>
<proteinExistence type="predicted"/>
<evidence type="ECO:0008006" key="4">
    <source>
        <dbReference type="Google" id="ProtNLM"/>
    </source>
</evidence>
<reference evidence="3" key="1">
    <citation type="journal article" date="2019" name="Int. J. Syst. Evol. Microbiol.">
        <title>The Global Catalogue of Microorganisms (GCM) 10K type strain sequencing project: providing services to taxonomists for standard genome sequencing and annotation.</title>
        <authorList>
            <consortium name="The Broad Institute Genomics Platform"/>
            <consortium name="The Broad Institute Genome Sequencing Center for Infectious Disease"/>
            <person name="Wu L."/>
            <person name="Ma J."/>
        </authorList>
    </citation>
    <scope>NUCLEOTIDE SEQUENCE [LARGE SCALE GENOMIC DNA]</scope>
    <source>
        <strain evidence="3">JCM 18459</strain>
    </source>
</reference>
<evidence type="ECO:0000313" key="3">
    <source>
        <dbReference type="Proteomes" id="UP001500221"/>
    </source>
</evidence>
<dbReference type="RefSeq" id="WP_345461441.1">
    <property type="nucleotide sequence ID" value="NZ_BAABKG010000004.1"/>
</dbReference>
<name>A0ABP9PYF3_9ACTN</name>
<sequence>MRKTYKGALASAAAATLLAGTAGTLAFWTDSGDAEAGEVGTGELALGDATCDAAWTYPAGHLDAGDPAVRLVPGDVVTKSCAFELAAEGDHLRAELTAPSSLGYSEPGTTATTDRLDVEVAYALGGVALADGAVLTDADDGKTLTATFTVTMPYGTDQNGVPVVNGNDTQGWTALLDTLTVSVRQLAH</sequence>
<dbReference type="NCBIfam" id="TIGR04089">
    <property type="entry name" value="exp_by_SipW_III"/>
    <property type="match status" value="1"/>
</dbReference>
<feature type="chain" id="PRO_5045637260" description="Alternate-type signal peptide domain-containing protein" evidence="1">
    <location>
        <begin position="27"/>
        <end position="188"/>
    </location>
</feature>
<feature type="signal peptide" evidence="1">
    <location>
        <begin position="1"/>
        <end position="26"/>
    </location>
</feature>
<protein>
    <recommendedName>
        <fullName evidence="4">Alternate-type signal peptide domain-containing protein</fullName>
    </recommendedName>
</protein>
<dbReference type="NCBIfam" id="TIGR04088">
    <property type="entry name" value="cognate_SipW"/>
    <property type="match status" value="1"/>
</dbReference>
<keyword evidence="1" id="KW-0732">Signal</keyword>